<dbReference type="Proteomes" id="UP000373149">
    <property type="component" value="Unassembled WGS sequence"/>
</dbReference>
<dbReference type="Pfam" id="PF10604">
    <property type="entry name" value="Polyketide_cyc2"/>
    <property type="match status" value="1"/>
</dbReference>
<dbReference type="InterPro" id="IPR023393">
    <property type="entry name" value="START-like_dom_sf"/>
</dbReference>
<evidence type="ECO:0000313" key="2">
    <source>
        <dbReference type="Proteomes" id="UP000373149"/>
    </source>
</evidence>
<dbReference type="InterPro" id="IPR019587">
    <property type="entry name" value="Polyketide_cyclase/dehydratase"/>
</dbReference>
<accession>A0A5N8WRJ3</accession>
<dbReference type="Gene3D" id="3.30.530.20">
    <property type="match status" value="1"/>
</dbReference>
<dbReference type="AlphaFoldDB" id="A0A5N8WRJ3"/>
<protein>
    <submittedName>
        <fullName evidence="1">Polyketide cyclase</fullName>
    </submittedName>
</protein>
<comment type="caution">
    <text evidence="1">The sequence shown here is derived from an EMBL/GenBank/DDBJ whole genome shotgun (WGS) entry which is preliminary data.</text>
</comment>
<proteinExistence type="predicted"/>
<evidence type="ECO:0000313" key="1">
    <source>
        <dbReference type="EMBL" id="MPY48855.1"/>
    </source>
</evidence>
<sequence>MTARTECSVRIDAPMDLVWDMTNDVESWPRLFTEYARVDVLEREGDTVRFRLTMYPDENGEVNSWVSLRTADPATRTVRAHRVETGPFEFMRLFWDYRETDGGVEMRWVQEFHVKEEMPFDDRAMAAHLEKNSAVQMAHIKERVEAAAAARTVERS</sequence>
<dbReference type="SUPFAM" id="SSF55961">
    <property type="entry name" value="Bet v1-like"/>
    <property type="match status" value="1"/>
</dbReference>
<organism evidence="1 2">
    <name type="scientific">Streptomyces acidicola</name>
    <dbReference type="NCBI Taxonomy" id="2596892"/>
    <lineage>
        <taxon>Bacteria</taxon>
        <taxon>Bacillati</taxon>
        <taxon>Actinomycetota</taxon>
        <taxon>Actinomycetes</taxon>
        <taxon>Kitasatosporales</taxon>
        <taxon>Streptomycetaceae</taxon>
        <taxon>Streptomyces</taxon>
    </lineage>
</organism>
<name>A0A5N8WRJ3_9ACTN</name>
<keyword evidence="2" id="KW-1185">Reference proteome</keyword>
<gene>
    <name evidence="1" type="ORF">FPZ41_09855</name>
</gene>
<dbReference type="EMBL" id="VMNX01000024">
    <property type="protein sequence ID" value="MPY48855.1"/>
    <property type="molecule type" value="Genomic_DNA"/>
</dbReference>
<reference evidence="1 2" key="1">
    <citation type="submission" date="2019-09" db="EMBL/GenBank/DDBJ databases">
        <authorList>
            <person name="Duangmal K."/>
            <person name="Teo W.F.A."/>
            <person name="Lipun K."/>
        </authorList>
    </citation>
    <scope>NUCLEOTIDE SEQUENCE [LARGE SCALE GENOMIC DNA]</scope>
    <source>
        <strain evidence="1 2">K1PN6</strain>
    </source>
</reference>
<dbReference type="RefSeq" id="WP_322620030.1">
    <property type="nucleotide sequence ID" value="NZ_JBFBAN010000022.1"/>
</dbReference>